<reference evidence="1 2" key="1">
    <citation type="submission" date="2017-02" db="EMBL/GenBank/DDBJ databases">
        <authorList>
            <person name="Peterson S.W."/>
        </authorList>
    </citation>
    <scope>NUCLEOTIDE SEQUENCE [LARGE SCALE GENOMIC DNA]</scope>
    <source>
        <strain evidence="1 2">M1</strain>
    </source>
</reference>
<sequence length="138" mass="16302">MIIKEEIYFKKYRIQVVYEDKVIRITNDENLIDYLKEWGHGAREIATKSKERYYYHMNKELEISTDSMTVEILGHVYPGLMAEAIRGLPAPDNIKKFCRRILKSTCVIDCGESSIDDNRWVWDKLAPFRRVIEAILID</sequence>
<organism evidence="1 2">
    <name type="scientific">Maledivibacter halophilus</name>
    <dbReference type="NCBI Taxonomy" id="36842"/>
    <lineage>
        <taxon>Bacteria</taxon>
        <taxon>Bacillati</taxon>
        <taxon>Bacillota</taxon>
        <taxon>Clostridia</taxon>
        <taxon>Peptostreptococcales</taxon>
        <taxon>Caminicellaceae</taxon>
        <taxon>Maledivibacter</taxon>
    </lineage>
</organism>
<evidence type="ECO:0000313" key="1">
    <source>
        <dbReference type="EMBL" id="SKC41073.1"/>
    </source>
</evidence>
<proteinExistence type="predicted"/>
<evidence type="ECO:0000313" key="2">
    <source>
        <dbReference type="Proteomes" id="UP000190285"/>
    </source>
</evidence>
<gene>
    <name evidence="1" type="ORF">SAMN02194393_00611</name>
</gene>
<dbReference type="RefSeq" id="WP_079489234.1">
    <property type="nucleotide sequence ID" value="NZ_FUZT01000001.1"/>
</dbReference>
<dbReference type="EMBL" id="FUZT01000001">
    <property type="protein sequence ID" value="SKC41073.1"/>
    <property type="molecule type" value="Genomic_DNA"/>
</dbReference>
<dbReference type="OrthoDB" id="669028at2"/>
<keyword evidence="2" id="KW-1185">Reference proteome</keyword>
<dbReference type="AlphaFoldDB" id="A0A1T5IQ54"/>
<protein>
    <submittedName>
        <fullName evidence="1">Uncharacterized protein</fullName>
    </submittedName>
</protein>
<dbReference type="Proteomes" id="UP000190285">
    <property type="component" value="Unassembled WGS sequence"/>
</dbReference>
<name>A0A1T5IQ54_9FIRM</name>
<accession>A0A1T5IQ54</accession>